<evidence type="ECO:0000313" key="2">
    <source>
        <dbReference type="Proteomes" id="UP000798662"/>
    </source>
</evidence>
<sequence length="204" mass="21042">MPRIVRRDGRGRGHPHPLRTTPSLPPREQAGGLLHSETSKRGHPAQPACVRRTPPASRSNNKCSPSPHPSPQMQPPPQHSPQACARPAVAPRRGCGNKTKTGTGLSVASGLHHSAPPPPPLTPSPPRTLPRESPYEEWPPDGGSPGAPLPSLPCSRRARRSACDSRSSLLAAAYARIALADAAAAAAASTATVGVLAPAATPGP</sequence>
<name>A0ACC3C3B8_PYRYE</name>
<dbReference type="EMBL" id="CM020619">
    <property type="protein sequence ID" value="KAK1864652.1"/>
    <property type="molecule type" value="Genomic_DNA"/>
</dbReference>
<keyword evidence="2" id="KW-1185">Reference proteome</keyword>
<reference evidence="1" key="1">
    <citation type="submission" date="2019-11" db="EMBL/GenBank/DDBJ databases">
        <title>Nori genome reveals adaptations in red seaweeds to the harsh intertidal environment.</title>
        <authorList>
            <person name="Wang D."/>
            <person name="Mao Y."/>
        </authorList>
    </citation>
    <scope>NUCLEOTIDE SEQUENCE</scope>
    <source>
        <tissue evidence="1">Gametophyte</tissue>
    </source>
</reference>
<dbReference type="Proteomes" id="UP000798662">
    <property type="component" value="Chromosome 2"/>
</dbReference>
<organism evidence="1 2">
    <name type="scientific">Pyropia yezoensis</name>
    <name type="common">Susabi-nori</name>
    <name type="synonym">Porphyra yezoensis</name>
    <dbReference type="NCBI Taxonomy" id="2788"/>
    <lineage>
        <taxon>Eukaryota</taxon>
        <taxon>Rhodophyta</taxon>
        <taxon>Bangiophyceae</taxon>
        <taxon>Bangiales</taxon>
        <taxon>Bangiaceae</taxon>
        <taxon>Pyropia</taxon>
    </lineage>
</organism>
<gene>
    <name evidence="1" type="ORF">I4F81_007196</name>
</gene>
<evidence type="ECO:0000313" key="1">
    <source>
        <dbReference type="EMBL" id="KAK1864652.1"/>
    </source>
</evidence>
<protein>
    <submittedName>
        <fullName evidence="1">Uncharacterized protein</fullName>
    </submittedName>
</protein>
<proteinExistence type="predicted"/>
<comment type="caution">
    <text evidence="1">The sequence shown here is derived from an EMBL/GenBank/DDBJ whole genome shotgun (WGS) entry which is preliminary data.</text>
</comment>
<accession>A0ACC3C3B8</accession>